<evidence type="ECO:0000313" key="3">
    <source>
        <dbReference type="Proteomes" id="UP000827549"/>
    </source>
</evidence>
<sequence>MDDGNLVWAADQQDNLTAGLGTLDVAEGDTTPTTPPDDATTRQDRSEVTPMTPAPTQPTDALLNTGTGNVDDDNDTDDDDRDVWPWGRDPAKATSGGTFTSLSAGAHVPEPWTMEESLLREHEEARPEFYELSSAMMSLKRAGVPIPQVMFDRVGDVVRQRFALYKRLHEERKDDPRFIRLMAKRRNAPAAAGGSSSSTPLSTGTRESTLPTTEQMEDPTTPHESASSSPPPVDPRGTSPHVDM</sequence>
<evidence type="ECO:0000313" key="2">
    <source>
        <dbReference type="EMBL" id="WOO84903.1"/>
    </source>
</evidence>
<evidence type="ECO:0000256" key="1">
    <source>
        <dbReference type="SAM" id="MobiDB-lite"/>
    </source>
</evidence>
<dbReference type="RefSeq" id="XP_062630929.1">
    <property type="nucleotide sequence ID" value="XM_062774945.1"/>
</dbReference>
<feature type="region of interest" description="Disordered" evidence="1">
    <location>
        <begin position="21"/>
        <end position="105"/>
    </location>
</feature>
<feature type="compositionally biased region" description="Low complexity" evidence="1">
    <location>
        <begin position="188"/>
        <end position="205"/>
    </location>
</feature>
<dbReference type="GeneID" id="87811580"/>
<reference evidence="2" key="1">
    <citation type="submission" date="2023-10" db="EMBL/GenBank/DDBJ databases">
        <authorList>
            <person name="Noh H."/>
        </authorList>
    </citation>
    <scope>NUCLEOTIDE SEQUENCE</scope>
    <source>
        <strain evidence="2">DUCC4014</strain>
    </source>
</reference>
<organism evidence="2 3">
    <name type="scientific">Vanrija pseudolonga</name>
    <dbReference type="NCBI Taxonomy" id="143232"/>
    <lineage>
        <taxon>Eukaryota</taxon>
        <taxon>Fungi</taxon>
        <taxon>Dikarya</taxon>
        <taxon>Basidiomycota</taxon>
        <taxon>Agaricomycotina</taxon>
        <taxon>Tremellomycetes</taxon>
        <taxon>Trichosporonales</taxon>
        <taxon>Trichosporonaceae</taxon>
        <taxon>Vanrija</taxon>
    </lineage>
</organism>
<proteinExistence type="predicted"/>
<dbReference type="EMBL" id="CP086719">
    <property type="protein sequence ID" value="WOO84903.1"/>
    <property type="molecule type" value="Genomic_DNA"/>
</dbReference>
<feature type="region of interest" description="Disordered" evidence="1">
    <location>
        <begin position="182"/>
        <end position="244"/>
    </location>
</feature>
<dbReference type="AlphaFoldDB" id="A0AAF0YDT0"/>
<feature type="compositionally biased region" description="Acidic residues" evidence="1">
    <location>
        <begin position="70"/>
        <end position="81"/>
    </location>
</feature>
<gene>
    <name evidence="2" type="ORF">LOC62_06G008414</name>
</gene>
<accession>A0AAF0YDT0</accession>
<protein>
    <submittedName>
        <fullName evidence="2">Uncharacterized protein</fullName>
    </submittedName>
</protein>
<dbReference type="Proteomes" id="UP000827549">
    <property type="component" value="Chromosome 6"/>
</dbReference>
<name>A0AAF0YDT0_9TREE</name>
<feature type="compositionally biased region" description="Low complexity" evidence="1">
    <location>
        <begin position="29"/>
        <end position="38"/>
    </location>
</feature>
<feature type="compositionally biased region" description="Polar residues" evidence="1">
    <location>
        <begin position="57"/>
        <end position="66"/>
    </location>
</feature>
<keyword evidence="3" id="KW-1185">Reference proteome</keyword>